<accession>A0A0N4ZER0</accession>
<dbReference type="Gene3D" id="1.10.150.670">
    <property type="entry name" value="Crossover junction endonuclease EME1, DNA-binding domain"/>
    <property type="match status" value="1"/>
</dbReference>
<keyword evidence="8 13" id="KW-0378">Hydrolase</keyword>
<dbReference type="CDD" id="cd20074">
    <property type="entry name" value="XPF_nuclease_Mus81"/>
    <property type="match status" value="1"/>
</dbReference>
<evidence type="ECO:0000259" key="16">
    <source>
        <dbReference type="SMART" id="SM00891"/>
    </source>
</evidence>
<protein>
    <recommendedName>
        <fullName evidence="13">Crossover junction endonuclease MUS81</fullName>
        <ecNumber evidence="13">3.1.22.-</ecNumber>
    </recommendedName>
</protein>
<dbReference type="WBParaSite" id="PTRK_0000624300.1">
    <property type="protein sequence ID" value="PTRK_0000624300.1"/>
    <property type="gene ID" value="PTRK_0000624300"/>
</dbReference>
<comment type="function">
    <text evidence="13">Interacts with EME1 to form a DNA structure-specific endonuclease with substrate preference for branched DNA structures with a 5'-end at the branch nick. Typical substrates include 3'-flap structures, D-loops, replication forks and nicked Holliday junctions. May be required in mitosis for the processing of stalled or collapsed replication fork intermediates. May be required in meiosis for the repair of meiosis-specific double strand breaks subsequent to single-end invasion (SEI).</text>
</comment>
<dbReference type="GO" id="GO:0000712">
    <property type="term" value="P:resolution of meiotic recombination intermediates"/>
    <property type="evidence" value="ECO:0007669"/>
    <property type="project" value="TreeGrafter"/>
</dbReference>
<evidence type="ECO:0000256" key="1">
    <source>
        <dbReference type="ARBA" id="ARBA00001946"/>
    </source>
</evidence>
<dbReference type="GO" id="GO:0008821">
    <property type="term" value="F:crossover junction DNA endonuclease activity"/>
    <property type="evidence" value="ECO:0007669"/>
    <property type="project" value="UniProtKB-UniRule"/>
</dbReference>
<dbReference type="GO" id="GO:0006308">
    <property type="term" value="P:DNA catabolic process"/>
    <property type="evidence" value="ECO:0007669"/>
    <property type="project" value="UniProtKB-UniRule"/>
</dbReference>
<dbReference type="Gene3D" id="3.10.310.50">
    <property type="match status" value="1"/>
</dbReference>
<evidence type="ECO:0000256" key="3">
    <source>
        <dbReference type="ARBA" id="ARBA00010015"/>
    </source>
</evidence>
<evidence type="ECO:0000313" key="18">
    <source>
        <dbReference type="WBParaSite" id="PTRK_0000624300.1"/>
    </source>
</evidence>
<dbReference type="AlphaFoldDB" id="A0A0N4ZER0"/>
<dbReference type="GO" id="GO:0000727">
    <property type="term" value="P:double-strand break repair via break-induced replication"/>
    <property type="evidence" value="ECO:0007669"/>
    <property type="project" value="UniProtKB-UniRule"/>
</dbReference>
<evidence type="ECO:0000313" key="17">
    <source>
        <dbReference type="Proteomes" id="UP000038045"/>
    </source>
</evidence>
<dbReference type="InterPro" id="IPR011335">
    <property type="entry name" value="Restrct_endonuc-II-like"/>
</dbReference>
<feature type="transmembrane region" description="Helical" evidence="15">
    <location>
        <begin position="619"/>
        <end position="642"/>
    </location>
</feature>
<dbReference type="Proteomes" id="UP000038045">
    <property type="component" value="Unplaced"/>
</dbReference>
<keyword evidence="15" id="KW-0812">Transmembrane</keyword>
<evidence type="ECO:0000256" key="8">
    <source>
        <dbReference type="ARBA" id="ARBA00022801"/>
    </source>
</evidence>
<dbReference type="GO" id="GO:0005892">
    <property type="term" value="C:acetylcholine-gated channel complex"/>
    <property type="evidence" value="ECO:0007669"/>
    <property type="project" value="InterPro"/>
</dbReference>
<dbReference type="EC" id="3.1.22.-" evidence="13"/>
<evidence type="ECO:0000256" key="14">
    <source>
        <dbReference type="SAM" id="MobiDB-lite"/>
    </source>
</evidence>
<dbReference type="GO" id="GO:0048257">
    <property type="term" value="F:3'-flap endonuclease activity"/>
    <property type="evidence" value="ECO:0007669"/>
    <property type="project" value="TreeGrafter"/>
</dbReference>
<feature type="region of interest" description="Disordered" evidence="14">
    <location>
        <begin position="739"/>
        <end position="774"/>
    </location>
</feature>
<comment type="subunit">
    <text evidence="13">Interacts with EME1.</text>
</comment>
<reference evidence="18" key="1">
    <citation type="submission" date="2017-02" db="UniProtKB">
        <authorList>
            <consortium name="WormBaseParasite"/>
        </authorList>
    </citation>
    <scope>IDENTIFICATION</scope>
</reference>
<dbReference type="GO" id="GO:0046872">
    <property type="term" value="F:metal ion binding"/>
    <property type="evidence" value="ECO:0007669"/>
    <property type="project" value="UniProtKB-UniRule"/>
</dbReference>
<keyword evidence="15" id="KW-0472">Membrane</keyword>
<dbReference type="Pfam" id="PF02732">
    <property type="entry name" value="ERCC4"/>
    <property type="match status" value="1"/>
</dbReference>
<evidence type="ECO:0000256" key="9">
    <source>
        <dbReference type="ARBA" id="ARBA00022842"/>
    </source>
</evidence>
<keyword evidence="9 13" id="KW-0460">Magnesium</keyword>
<keyword evidence="4 13" id="KW-0540">Nuclease</keyword>
<proteinExistence type="inferred from homology"/>
<name>A0A0N4ZER0_PARTI</name>
<evidence type="ECO:0000256" key="13">
    <source>
        <dbReference type="RuleBase" id="RU369042"/>
    </source>
</evidence>
<organism evidence="17 18">
    <name type="scientific">Parastrongyloides trichosuri</name>
    <name type="common">Possum-specific nematode worm</name>
    <dbReference type="NCBI Taxonomy" id="131310"/>
    <lineage>
        <taxon>Eukaryota</taxon>
        <taxon>Metazoa</taxon>
        <taxon>Ecdysozoa</taxon>
        <taxon>Nematoda</taxon>
        <taxon>Chromadorea</taxon>
        <taxon>Rhabditida</taxon>
        <taxon>Tylenchina</taxon>
        <taxon>Panagrolaimomorpha</taxon>
        <taxon>Strongyloidoidea</taxon>
        <taxon>Strongyloididae</taxon>
        <taxon>Parastrongyloides</taxon>
    </lineage>
</organism>
<dbReference type="SUPFAM" id="SSF52980">
    <property type="entry name" value="Restriction endonuclease-like"/>
    <property type="match status" value="1"/>
</dbReference>
<keyword evidence="12 13" id="KW-0539">Nucleus</keyword>
<dbReference type="STRING" id="131310.A0A0N4ZER0"/>
<dbReference type="InterPro" id="IPR033309">
    <property type="entry name" value="Mus81"/>
</dbReference>
<feature type="compositionally biased region" description="Polar residues" evidence="14">
    <location>
        <begin position="761"/>
        <end position="770"/>
    </location>
</feature>
<dbReference type="SMART" id="SM00891">
    <property type="entry name" value="ERCC4"/>
    <property type="match status" value="1"/>
</dbReference>
<dbReference type="GO" id="GO:0048476">
    <property type="term" value="C:Holliday junction resolvase complex"/>
    <property type="evidence" value="ECO:0007669"/>
    <property type="project" value="UniProtKB-UniRule"/>
</dbReference>
<evidence type="ECO:0000256" key="10">
    <source>
        <dbReference type="ARBA" id="ARBA00023172"/>
    </source>
</evidence>
<dbReference type="GO" id="GO:0005634">
    <property type="term" value="C:nucleus"/>
    <property type="evidence" value="ECO:0007669"/>
    <property type="project" value="UniProtKB-SubCell"/>
</dbReference>
<dbReference type="Pfam" id="PF17175">
    <property type="entry name" value="MOLO1"/>
    <property type="match status" value="1"/>
</dbReference>
<dbReference type="Gene3D" id="3.40.50.10130">
    <property type="match status" value="1"/>
</dbReference>
<evidence type="ECO:0000256" key="7">
    <source>
        <dbReference type="ARBA" id="ARBA00022763"/>
    </source>
</evidence>
<dbReference type="InterPro" id="IPR027421">
    <property type="entry name" value="DNA_pol_lamdba_lyase_dom_sf"/>
</dbReference>
<dbReference type="InterPro" id="IPR047416">
    <property type="entry name" value="XPF_nuclease_Mus81"/>
</dbReference>
<keyword evidence="17" id="KW-1185">Reference proteome</keyword>
<dbReference type="PANTHER" id="PTHR13451:SF0">
    <property type="entry name" value="CROSSOVER JUNCTION ENDONUCLEASE MUS81"/>
    <property type="match status" value="1"/>
</dbReference>
<sequence>MEEGMSKEIRIKVKKVYPRNLFFTKILRDWLEIADSKEMKRSLKTALDNVIKYPFHLKDYSELKQVSGIGNVLATRLDKAYRDLQCVIGDNPDITIIEGMQKGEALEMIKKVKNDGNNSKKSGISVKKVPSKTSIKTTLTQPLINFHINSQSNEDCMDLIKPLNLIPLSQQIDEDNLETSICFANPNDFGEVILICDIREQHGMNKHKSVVDHLIKDNVPFELMPLSVGDFLWIWRGGGKEIVLDYVIERKTWDDLKHSIRSKRLEDQKGRLKQCGIKNIVLLAEGKETFDFSLEQCLVSYSVIHKFLIHRTDNAADTATFLKVTTERLKERSKNEVFSGPDFNKYQDKNKKSVSETVRQVFAKQLTVCPQMSIEKALLITQKFPNMKSLWDLYTINNNKKPSERVDPKLLLNREISQIPPSLSAQIIPINTEEDGRFTNIYEDYEVCKEAMGFGKTKFVCDPDHSLKLDTVAKLEALLRELQINVKCPCAIGCPSRGSTDSDNFIGLLQVTTHDKINRTGKMFEEVSKDIYDREMLGVGECDNGIIILFTRDNNQLAVYSGKDKFTVLNQTDLNKIHDFATKGVLPEHGIALQAVLQSMNLATGGGIEEVKKSENTPMLIGFLIALLLFFIILAILLSICLSKTCCCFKEKHKERKGEYVVNPDHSTIMRSPEPVYVVPPSEYHMSPIHEDAIYSSPYSVPPIYTISRPTTPSSIHLNKIRPIPIYGDINTIGKIQSPSSLKTPLSPTSISKNTKTTISEDGSSSTIPITNEHHHDGTYQFLDPRRSMEIQTKEDFIE</sequence>
<comment type="subcellular location">
    <subcellularLocation>
        <location evidence="2 13">Nucleus</location>
    </subcellularLocation>
</comment>
<evidence type="ECO:0000256" key="6">
    <source>
        <dbReference type="ARBA" id="ARBA00022759"/>
    </source>
</evidence>
<dbReference type="Gene3D" id="1.10.150.110">
    <property type="entry name" value="DNA polymerase beta, N-terminal domain-like"/>
    <property type="match status" value="1"/>
</dbReference>
<dbReference type="GO" id="GO:0031573">
    <property type="term" value="P:mitotic intra-S DNA damage checkpoint signaling"/>
    <property type="evidence" value="ECO:0007669"/>
    <property type="project" value="TreeGrafter"/>
</dbReference>
<dbReference type="InterPro" id="IPR033438">
    <property type="entry name" value="MOLO1"/>
</dbReference>
<dbReference type="GO" id="GO:0003677">
    <property type="term" value="F:DNA binding"/>
    <property type="evidence" value="ECO:0007669"/>
    <property type="project" value="UniProtKB-UniRule"/>
</dbReference>
<keyword evidence="7 13" id="KW-0227">DNA damage</keyword>
<evidence type="ECO:0000256" key="15">
    <source>
        <dbReference type="SAM" id="Phobius"/>
    </source>
</evidence>
<dbReference type="InterPro" id="IPR042530">
    <property type="entry name" value="EME1/EME2_C"/>
</dbReference>
<evidence type="ECO:0000256" key="4">
    <source>
        <dbReference type="ARBA" id="ARBA00022722"/>
    </source>
</evidence>
<keyword evidence="6 13" id="KW-0255">Endonuclease</keyword>
<comment type="cofactor">
    <cofactor evidence="1 13">
        <name>Mg(2+)</name>
        <dbReference type="ChEBI" id="CHEBI:18420"/>
    </cofactor>
</comment>
<keyword evidence="15" id="KW-1133">Transmembrane helix</keyword>
<feature type="compositionally biased region" description="Low complexity" evidence="14">
    <location>
        <begin position="739"/>
        <end position="760"/>
    </location>
</feature>
<keyword evidence="11 13" id="KW-0234">DNA repair</keyword>
<keyword evidence="5 13" id="KW-0479">Metal-binding</keyword>
<comment type="similarity">
    <text evidence="3 13">Belongs to the XPF family.</text>
</comment>
<dbReference type="PANTHER" id="PTHR13451">
    <property type="entry name" value="CLASS II CROSSOVER JUNCTION ENDONUCLEASE MUS81"/>
    <property type="match status" value="1"/>
</dbReference>
<feature type="domain" description="ERCC4" evidence="16">
    <location>
        <begin position="193"/>
        <end position="288"/>
    </location>
</feature>
<dbReference type="InterPro" id="IPR006166">
    <property type="entry name" value="ERCC4_domain"/>
</dbReference>
<evidence type="ECO:0000256" key="5">
    <source>
        <dbReference type="ARBA" id="ARBA00022723"/>
    </source>
</evidence>
<evidence type="ECO:0000256" key="12">
    <source>
        <dbReference type="ARBA" id="ARBA00023242"/>
    </source>
</evidence>
<evidence type="ECO:0000256" key="2">
    <source>
        <dbReference type="ARBA" id="ARBA00004123"/>
    </source>
</evidence>
<evidence type="ECO:0000256" key="11">
    <source>
        <dbReference type="ARBA" id="ARBA00023204"/>
    </source>
</evidence>
<keyword evidence="10 13" id="KW-0233">DNA recombination</keyword>